<organism evidence="2 3">
    <name type="scientific">Candidatus Tidjanibacter faecipullorum</name>
    <dbReference type="NCBI Taxonomy" id="2838766"/>
    <lineage>
        <taxon>Bacteria</taxon>
        <taxon>Pseudomonadati</taxon>
        <taxon>Bacteroidota</taxon>
        <taxon>Bacteroidia</taxon>
        <taxon>Bacteroidales</taxon>
        <taxon>Rikenellaceae</taxon>
        <taxon>Tidjanibacter</taxon>
    </lineage>
</organism>
<feature type="signal peptide" evidence="1">
    <location>
        <begin position="1"/>
        <end position="19"/>
    </location>
</feature>
<feature type="chain" id="PRO_5038559722" evidence="1">
    <location>
        <begin position="20"/>
        <end position="166"/>
    </location>
</feature>
<gene>
    <name evidence="2" type="ORF">H9816_05155</name>
</gene>
<reference evidence="2" key="2">
    <citation type="submission" date="2021-04" db="EMBL/GenBank/DDBJ databases">
        <authorList>
            <person name="Gilroy R."/>
        </authorList>
    </citation>
    <scope>NUCLEOTIDE SEQUENCE</scope>
    <source>
        <strain evidence="2">ChiHjej11B10-19426</strain>
    </source>
</reference>
<reference evidence="2" key="1">
    <citation type="journal article" date="2021" name="PeerJ">
        <title>Extensive microbial diversity within the chicken gut microbiome revealed by metagenomics and culture.</title>
        <authorList>
            <person name="Gilroy R."/>
            <person name="Ravi A."/>
            <person name="Getino M."/>
            <person name="Pursley I."/>
            <person name="Horton D.L."/>
            <person name="Alikhan N.F."/>
            <person name="Baker D."/>
            <person name="Gharbi K."/>
            <person name="Hall N."/>
            <person name="Watson M."/>
            <person name="Adriaenssens E.M."/>
            <person name="Foster-Nyarko E."/>
            <person name="Jarju S."/>
            <person name="Secka A."/>
            <person name="Antonio M."/>
            <person name="Oren A."/>
            <person name="Chaudhuri R.R."/>
            <person name="La Ragione R."/>
            <person name="Hildebrand F."/>
            <person name="Pallen M.J."/>
        </authorList>
    </citation>
    <scope>NUCLEOTIDE SEQUENCE</scope>
    <source>
        <strain evidence="2">ChiHjej11B10-19426</strain>
    </source>
</reference>
<proteinExistence type="predicted"/>
<dbReference type="AlphaFoldDB" id="A0A9D2DE71"/>
<dbReference type="EMBL" id="DXCC01000017">
    <property type="protein sequence ID" value="HIZ15279.1"/>
    <property type="molecule type" value="Genomic_DNA"/>
</dbReference>
<dbReference type="SUPFAM" id="SSF117070">
    <property type="entry name" value="LEA14-like"/>
    <property type="match status" value="1"/>
</dbReference>
<sequence>MRKLNLQHILCALFLLAAASGCMRPDAIAFHGVSDVDFVLSGSPTVTLVADVENSSAHNLTVRDAMFSLCRPNGDRIGRVMLTEAVTLPRKSRTDLTVPMRVTLDNMLSGLALLANPGEIDRLYVSGEATVKAGCLKRRISIDRMPLSAFLKRVGVDPDTLKEMLP</sequence>
<name>A0A9D2DE71_9BACT</name>
<comment type="caution">
    <text evidence="2">The sequence shown here is derived from an EMBL/GenBank/DDBJ whole genome shotgun (WGS) entry which is preliminary data.</text>
</comment>
<evidence type="ECO:0000256" key="1">
    <source>
        <dbReference type="SAM" id="SignalP"/>
    </source>
</evidence>
<keyword evidence="1" id="KW-0732">Signal</keyword>
<accession>A0A9D2DE71</accession>
<evidence type="ECO:0000313" key="3">
    <source>
        <dbReference type="Proteomes" id="UP000824014"/>
    </source>
</evidence>
<protein>
    <submittedName>
        <fullName evidence="2">LEA type 2 family protein</fullName>
    </submittedName>
</protein>
<dbReference type="PROSITE" id="PS51257">
    <property type="entry name" value="PROKAR_LIPOPROTEIN"/>
    <property type="match status" value="1"/>
</dbReference>
<dbReference type="Proteomes" id="UP000824014">
    <property type="component" value="Unassembled WGS sequence"/>
</dbReference>
<dbReference type="Gene3D" id="2.60.40.1820">
    <property type="match status" value="1"/>
</dbReference>
<evidence type="ECO:0000313" key="2">
    <source>
        <dbReference type="EMBL" id="HIZ15279.1"/>
    </source>
</evidence>